<feature type="non-terminal residue" evidence="2">
    <location>
        <position position="1"/>
    </location>
</feature>
<reference evidence="2" key="1">
    <citation type="submission" date="2003-09" db="EMBL/GenBank/DDBJ databases">
        <title>Hyacinthus orientalis serine/threonine protein kinase like protein mRNA, expressing during the regeneration of floral buds in vitro.</title>
        <authorList>
            <person name="Fan J.H."/>
            <person name="Ma Y."/>
            <person name="Zhang X.S."/>
        </authorList>
    </citation>
    <scope>NUCLEOTIDE SEQUENCE</scope>
    <source>
        <tissue evidence="2">Regenerated floral bud</tissue>
    </source>
</reference>
<proteinExistence type="evidence at transcript level"/>
<dbReference type="AlphaFoldDB" id="Q5YJL2"/>
<name>Q5YJL2_HYAOR</name>
<feature type="compositionally biased region" description="Basic and acidic residues" evidence="1">
    <location>
        <begin position="24"/>
        <end position="43"/>
    </location>
</feature>
<keyword evidence="2" id="KW-0418">Kinase</keyword>
<feature type="non-terminal residue" evidence="2">
    <location>
        <position position="94"/>
    </location>
</feature>
<evidence type="ECO:0000313" key="2">
    <source>
        <dbReference type="EMBL" id="AAS21022.1"/>
    </source>
</evidence>
<accession>Q5YJL2</accession>
<organism evidence="2">
    <name type="scientific">Hyacinthus orientalis</name>
    <name type="common">Common hyacinth</name>
    <dbReference type="NCBI Taxonomy" id="82025"/>
    <lineage>
        <taxon>Eukaryota</taxon>
        <taxon>Viridiplantae</taxon>
        <taxon>Streptophyta</taxon>
        <taxon>Embryophyta</taxon>
        <taxon>Tracheophyta</taxon>
        <taxon>Spermatophyta</taxon>
        <taxon>Magnoliopsida</taxon>
        <taxon>Liliopsida</taxon>
        <taxon>Asparagales</taxon>
        <taxon>Hyacinthaceae</taxon>
        <taxon>Hyacinthoideae</taxon>
        <taxon>Hyacintheae</taxon>
        <taxon>Hyacinthus</taxon>
    </lineage>
</organism>
<keyword evidence="2" id="KW-0808">Transferase</keyword>
<protein>
    <submittedName>
        <fullName evidence="2">Serine/threonine protein kinase-like protein</fullName>
    </submittedName>
</protein>
<sequence length="94" mass="10620">ARVDAFSPHRSSISQVEALNCSDLHREEEGCQTRRREDKKPADQVHINLKVNGSGRGTKAVFQDQAAPPHLNKPLELRPWARPFGPFLNSHWPS</sequence>
<feature type="region of interest" description="Disordered" evidence="1">
    <location>
        <begin position="24"/>
        <end position="44"/>
    </location>
</feature>
<dbReference type="EMBL" id="AY389773">
    <property type="protein sequence ID" value="AAS21022.1"/>
    <property type="molecule type" value="mRNA"/>
</dbReference>
<keyword evidence="2" id="KW-0723">Serine/threonine-protein kinase</keyword>
<evidence type="ECO:0000256" key="1">
    <source>
        <dbReference type="SAM" id="MobiDB-lite"/>
    </source>
</evidence>
<dbReference type="GO" id="GO:0004674">
    <property type="term" value="F:protein serine/threonine kinase activity"/>
    <property type="evidence" value="ECO:0007669"/>
    <property type="project" value="UniProtKB-KW"/>
</dbReference>